<sequence length="1354" mass="155630">MQKLLSFFMLLLFLIYVTSCRPKENANENKTAIASPVIANDISNQKISSFAEDAQGHIWIGTFRGLNKYNVHEFHQYFCTDDSLDLPDNQIQDIFRDSQNRLWISTVNGACLYTDKDNFQRIPITIPNQNGTQFLEDKNGKIFLNMVFQLCVYNSEKKQFDCAIKAFDPQGTFSGRCYIDNNNRLWAVNPLALRCYNSSTIKLEDSIPTKHSVYYSYMRDNGELWLVGENSLSVFDTRTRKYIDVPKVIRNHPVLSKSTINYIYPYENNSLLINTTENGMFLYNYIEGFVIHQDENGFPFEVPHFKISKMFTDSQKNLWIGSVDQGYVVRYNYKKRFNNNNYLCSCVKQKSVVAVAIDKEKHLWISTLMDGLYMYDLDSRKVEKINMQKILPQDNQENHDVSYLFVDESNAIWMVVSSNKVMRCRYKNGMLQVEATYPILFPMCITQDRNNTIWVSTASQFVYALRQRETKFKPIQLYNKGFIFIPGMLPLSTGEILFAAFNNSMQLVDPNTWKPKELKISKEDIKSCIPRSVFIPTKLYEDTNGDIWIGTVSNGLMRYSPSTKRMYPISGISCTDISSIEEDRQGNIWVSTQYGLYKYDRTVGKFTSYYAADGIGGNQFYERTSCRLPNGALVFGGTHGLTVFDPIDVTFKRNIPLLFEDLKIHNKLIRPQNESCIDKHLSYKPDIHLDHDQNSFSISFAALDYCEYERVHYCYKLEGFDKYWIDAGNNREAYYANLPVGTFTFKVKITNNDKTIVEAENSLQIIVSPAPWATWWAYCIYFIVIAGVIYLLFSAYLRIKTEKEAALRAEQEKAQEQRVNKMNMSFFSNISHEFRTPLTMISGPVAQMCDSPEIKGENKKLLYIVQRSVDRMLKLVNQLMDFNKLENDTLRLKVKRMDVISILQQLTDVFKVNAQNKNITLSTFGLEDSFILWLDEDKVDKIMGNLLSNALKFTPIGGKIDIDFDVITRDDALKQFSLTDKDVDIQYIKVTVTDTGKGIPENQMEKIFIKYYQVEDQSEGTYNWGTGIGLYYARSLAELHHGYLKASNRKVGNGAIFTLILPINEISYTEEERSVEQGTQEDVFPLSDKKPYKQVENLNSTGKQQTLLVVDDDTEVAYYLKAMLSSYYNVICRFDANSALEAINEEVPDLILSDVVMPGVDGYQLCRQIKEDLLLCHIPVILVTAKTTVENQVEGLDIGADAYVTKPFDPNYLLALIKSQLKNREKIRNILGSTTQTNNISKNVLSPQDNAFMTDLYHLMESELSNTELDIVHMTARLKISRTKLYYKIKGLTGENPGVFFKKYKLNRAAELISEGKYTISEIADMTGFTTLSHFSVTFKKHFGIVPSEYKGIN</sequence>
<dbReference type="Proteomes" id="UP000184509">
    <property type="component" value="Unassembled WGS sequence"/>
</dbReference>
<dbReference type="OrthoDB" id="717811at2"/>
<dbReference type="InterPro" id="IPR018060">
    <property type="entry name" value="HTH_AraC"/>
</dbReference>
<dbReference type="Pfam" id="PF07494">
    <property type="entry name" value="Reg_prop"/>
    <property type="match status" value="3"/>
</dbReference>
<dbReference type="SUPFAM" id="SSF50969">
    <property type="entry name" value="YVTN repeat-like/Quinoprotein amine dehydrogenase"/>
    <property type="match status" value="1"/>
</dbReference>
<dbReference type="SUPFAM" id="SSF47384">
    <property type="entry name" value="Homodimeric domain of signal transducing histidine kinase"/>
    <property type="match status" value="1"/>
</dbReference>
<dbReference type="SMART" id="SM00448">
    <property type="entry name" value="REC"/>
    <property type="match status" value="1"/>
</dbReference>
<keyword evidence="4" id="KW-0805">Transcription regulation</keyword>
<proteinExistence type="predicted"/>
<evidence type="ECO:0000256" key="3">
    <source>
        <dbReference type="ARBA" id="ARBA00022553"/>
    </source>
</evidence>
<evidence type="ECO:0000256" key="5">
    <source>
        <dbReference type="ARBA" id="ARBA00023163"/>
    </source>
</evidence>
<feature type="domain" description="Response regulatory" evidence="10">
    <location>
        <begin position="1106"/>
        <end position="1221"/>
    </location>
</feature>
<dbReference type="InterPro" id="IPR011044">
    <property type="entry name" value="Quino_amine_DH_bsu"/>
</dbReference>
<protein>
    <recommendedName>
        <fullName evidence="2">histidine kinase</fullName>
        <ecNumber evidence="2">2.7.13.3</ecNumber>
    </recommendedName>
</protein>
<dbReference type="PANTHER" id="PTHR43547">
    <property type="entry name" value="TWO-COMPONENT HISTIDINE KINASE"/>
    <property type="match status" value="1"/>
</dbReference>
<feature type="domain" description="Histidine kinase" evidence="9">
    <location>
        <begin position="829"/>
        <end position="1065"/>
    </location>
</feature>
<organism evidence="11 12">
    <name type="scientific">Bacteroides luti</name>
    <dbReference type="NCBI Taxonomy" id="1297750"/>
    <lineage>
        <taxon>Bacteria</taxon>
        <taxon>Pseudomonadati</taxon>
        <taxon>Bacteroidota</taxon>
        <taxon>Bacteroidia</taxon>
        <taxon>Bacteroidales</taxon>
        <taxon>Bacteroidaceae</taxon>
        <taxon>Bacteroides</taxon>
    </lineage>
</organism>
<dbReference type="SUPFAM" id="SSF63829">
    <property type="entry name" value="Calcium-dependent phosphotriesterase"/>
    <property type="match status" value="2"/>
</dbReference>
<dbReference type="Gene3D" id="1.10.10.60">
    <property type="entry name" value="Homeodomain-like"/>
    <property type="match status" value="1"/>
</dbReference>
<dbReference type="InterPro" id="IPR011123">
    <property type="entry name" value="Y_Y_Y"/>
</dbReference>
<dbReference type="SMART" id="SM00388">
    <property type="entry name" value="HisKA"/>
    <property type="match status" value="1"/>
</dbReference>
<dbReference type="PROSITE" id="PS50109">
    <property type="entry name" value="HIS_KIN"/>
    <property type="match status" value="1"/>
</dbReference>
<dbReference type="EMBL" id="FQTV01000003">
    <property type="protein sequence ID" value="SHE78551.1"/>
    <property type="molecule type" value="Genomic_DNA"/>
</dbReference>
<dbReference type="GO" id="GO:0003700">
    <property type="term" value="F:DNA-binding transcription factor activity"/>
    <property type="evidence" value="ECO:0007669"/>
    <property type="project" value="InterPro"/>
</dbReference>
<evidence type="ECO:0000256" key="4">
    <source>
        <dbReference type="ARBA" id="ARBA00023015"/>
    </source>
</evidence>
<dbReference type="Gene3D" id="1.10.287.130">
    <property type="match status" value="1"/>
</dbReference>
<dbReference type="SUPFAM" id="SSF52172">
    <property type="entry name" value="CheY-like"/>
    <property type="match status" value="1"/>
</dbReference>
<gene>
    <name evidence="11" type="ORF">SAMN05444405_10341</name>
</gene>
<dbReference type="FunFam" id="2.60.40.10:FF:000791">
    <property type="entry name" value="Two-component system sensor histidine kinase/response regulator"/>
    <property type="match status" value="1"/>
</dbReference>
<keyword evidence="7" id="KW-0472">Membrane</keyword>
<evidence type="ECO:0000256" key="1">
    <source>
        <dbReference type="ARBA" id="ARBA00000085"/>
    </source>
</evidence>
<dbReference type="Gene3D" id="2.60.40.10">
    <property type="entry name" value="Immunoglobulins"/>
    <property type="match status" value="1"/>
</dbReference>
<dbReference type="RefSeq" id="WP_073399280.1">
    <property type="nucleotide sequence ID" value="NZ_FQTV01000003.1"/>
</dbReference>
<evidence type="ECO:0000256" key="7">
    <source>
        <dbReference type="SAM" id="Phobius"/>
    </source>
</evidence>
<dbReference type="PRINTS" id="PR00344">
    <property type="entry name" value="BCTRLSENSOR"/>
</dbReference>
<dbReference type="SUPFAM" id="SSF46689">
    <property type="entry name" value="Homeodomain-like"/>
    <property type="match status" value="1"/>
</dbReference>
<dbReference type="InterPro" id="IPR013783">
    <property type="entry name" value="Ig-like_fold"/>
</dbReference>
<keyword evidence="11" id="KW-0808">Transferase</keyword>
<dbReference type="InterPro" id="IPR004358">
    <property type="entry name" value="Sig_transdc_His_kin-like_C"/>
</dbReference>
<evidence type="ECO:0000313" key="11">
    <source>
        <dbReference type="EMBL" id="SHE78551.1"/>
    </source>
</evidence>
<keyword evidence="11" id="KW-0418">Kinase</keyword>
<dbReference type="Pfam" id="PF07495">
    <property type="entry name" value="Y_Y_Y"/>
    <property type="match status" value="1"/>
</dbReference>
<dbReference type="Pfam" id="PF00512">
    <property type="entry name" value="HisKA"/>
    <property type="match status" value="1"/>
</dbReference>
<evidence type="ECO:0000256" key="6">
    <source>
        <dbReference type="PROSITE-ProRule" id="PRU00169"/>
    </source>
</evidence>
<dbReference type="Gene3D" id="3.40.50.2300">
    <property type="match status" value="1"/>
</dbReference>
<dbReference type="STRING" id="1297750.SAMN05444405_10341"/>
<dbReference type="CDD" id="cd17574">
    <property type="entry name" value="REC_OmpR"/>
    <property type="match status" value="1"/>
</dbReference>
<evidence type="ECO:0000259" key="9">
    <source>
        <dbReference type="PROSITE" id="PS50109"/>
    </source>
</evidence>
<dbReference type="InterPro" id="IPR003661">
    <property type="entry name" value="HisK_dim/P_dom"/>
</dbReference>
<dbReference type="InterPro" id="IPR036890">
    <property type="entry name" value="HATPase_C_sf"/>
</dbReference>
<dbReference type="SMART" id="SM00342">
    <property type="entry name" value="HTH_ARAC"/>
    <property type="match status" value="1"/>
</dbReference>
<feature type="modified residue" description="4-aspartylphosphate" evidence="6">
    <location>
        <position position="1154"/>
    </location>
</feature>
<feature type="transmembrane region" description="Helical" evidence="7">
    <location>
        <begin position="775"/>
        <end position="793"/>
    </location>
</feature>
<dbReference type="EC" id="2.7.13.3" evidence="2"/>
<dbReference type="SUPFAM" id="SSF55874">
    <property type="entry name" value="ATPase domain of HSP90 chaperone/DNA topoisomerase II/histidine kinase"/>
    <property type="match status" value="1"/>
</dbReference>
<dbReference type="InterPro" id="IPR009057">
    <property type="entry name" value="Homeodomain-like_sf"/>
</dbReference>
<dbReference type="InterPro" id="IPR011006">
    <property type="entry name" value="CheY-like_superfamily"/>
</dbReference>
<dbReference type="FunFam" id="1.10.287.130:FF:000045">
    <property type="entry name" value="Two-component system sensor histidine kinase/response regulator"/>
    <property type="match status" value="1"/>
</dbReference>
<dbReference type="Pfam" id="PF02518">
    <property type="entry name" value="HATPase_c"/>
    <property type="match status" value="1"/>
</dbReference>
<keyword evidence="3 6" id="KW-0597">Phosphoprotein</keyword>
<comment type="catalytic activity">
    <reaction evidence="1">
        <text>ATP + protein L-histidine = ADP + protein N-phospho-L-histidine.</text>
        <dbReference type="EC" id="2.7.13.3"/>
    </reaction>
</comment>
<dbReference type="GO" id="GO:0000155">
    <property type="term" value="F:phosphorelay sensor kinase activity"/>
    <property type="evidence" value="ECO:0007669"/>
    <property type="project" value="InterPro"/>
</dbReference>
<evidence type="ECO:0000259" key="8">
    <source>
        <dbReference type="PROSITE" id="PS01124"/>
    </source>
</evidence>
<accession>A0A1M4WBB8</accession>
<keyword evidence="7" id="KW-1133">Transmembrane helix</keyword>
<feature type="domain" description="HTH araC/xylS-type" evidence="8">
    <location>
        <begin position="1254"/>
        <end position="1353"/>
    </location>
</feature>
<reference evidence="11 12" key="1">
    <citation type="submission" date="2016-11" db="EMBL/GenBank/DDBJ databases">
        <authorList>
            <person name="Jaros S."/>
            <person name="Januszkiewicz K."/>
            <person name="Wedrychowicz H."/>
        </authorList>
    </citation>
    <scope>NUCLEOTIDE SEQUENCE [LARGE SCALE GENOMIC DNA]</scope>
    <source>
        <strain evidence="11 12">DSM 26991</strain>
    </source>
</reference>
<dbReference type="PROSITE" id="PS01124">
    <property type="entry name" value="HTH_ARAC_FAMILY_2"/>
    <property type="match status" value="1"/>
</dbReference>
<dbReference type="CDD" id="cd00082">
    <property type="entry name" value="HisKA"/>
    <property type="match status" value="1"/>
</dbReference>
<dbReference type="Gene3D" id="3.30.565.10">
    <property type="entry name" value="Histidine kinase-like ATPase, C-terminal domain"/>
    <property type="match status" value="1"/>
</dbReference>
<dbReference type="Pfam" id="PF00072">
    <property type="entry name" value="Response_reg"/>
    <property type="match status" value="1"/>
</dbReference>
<keyword evidence="5" id="KW-0804">Transcription</keyword>
<dbReference type="InterPro" id="IPR015943">
    <property type="entry name" value="WD40/YVTN_repeat-like_dom_sf"/>
</dbReference>
<keyword evidence="7" id="KW-0812">Transmembrane</keyword>
<dbReference type="InterPro" id="IPR001789">
    <property type="entry name" value="Sig_transdc_resp-reg_receiver"/>
</dbReference>
<evidence type="ECO:0000256" key="2">
    <source>
        <dbReference type="ARBA" id="ARBA00012438"/>
    </source>
</evidence>
<dbReference type="PROSITE" id="PS50110">
    <property type="entry name" value="RESPONSE_REGULATORY"/>
    <property type="match status" value="1"/>
</dbReference>
<evidence type="ECO:0000313" key="12">
    <source>
        <dbReference type="Proteomes" id="UP000184509"/>
    </source>
</evidence>
<dbReference type="Gene3D" id="2.130.10.10">
    <property type="entry name" value="YVTN repeat-like/Quinoprotein amine dehydrogenase"/>
    <property type="match status" value="2"/>
</dbReference>
<evidence type="ECO:0000259" key="10">
    <source>
        <dbReference type="PROSITE" id="PS50110"/>
    </source>
</evidence>
<dbReference type="Pfam" id="PF12833">
    <property type="entry name" value="HTH_18"/>
    <property type="match status" value="1"/>
</dbReference>
<keyword evidence="12" id="KW-1185">Reference proteome</keyword>
<dbReference type="InterPro" id="IPR036097">
    <property type="entry name" value="HisK_dim/P_sf"/>
</dbReference>
<dbReference type="InterPro" id="IPR005467">
    <property type="entry name" value="His_kinase_dom"/>
</dbReference>
<dbReference type="InterPro" id="IPR003594">
    <property type="entry name" value="HATPase_dom"/>
</dbReference>
<dbReference type="GO" id="GO:0043565">
    <property type="term" value="F:sequence-specific DNA binding"/>
    <property type="evidence" value="ECO:0007669"/>
    <property type="project" value="InterPro"/>
</dbReference>
<name>A0A1M4WBB8_9BACE</name>
<dbReference type="PANTHER" id="PTHR43547:SF2">
    <property type="entry name" value="HYBRID SIGNAL TRANSDUCTION HISTIDINE KINASE C"/>
    <property type="match status" value="1"/>
</dbReference>
<dbReference type="InterPro" id="IPR011110">
    <property type="entry name" value="Reg_prop"/>
</dbReference>
<dbReference type="SMART" id="SM00387">
    <property type="entry name" value="HATPase_c"/>
    <property type="match status" value="1"/>
</dbReference>